<dbReference type="AlphaFoldDB" id="A0A1Y5T7A6"/>
<evidence type="ECO:0000259" key="2">
    <source>
        <dbReference type="Pfam" id="PF17930"/>
    </source>
</evidence>
<dbReference type="Pfam" id="PF06230">
    <property type="entry name" value="LpxI_C"/>
    <property type="match status" value="1"/>
</dbReference>
<feature type="domain" description="LpxI N-terminal" evidence="2">
    <location>
        <begin position="4"/>
        <end position="134"/>
    </location>
</feature>
<gene>
    <name evidence="3" type="ORF">OCH7691_02286</name>
</gene>
<sequence>MTSRLAILAGGGDLPLRLAAAAAAQQRDVLTLPIEGAADLARYRHLDASPVNITQVARLLATLRDGRCEEIVMAGTIDRPDFSKLKPDWRGLTLLPKALAAARKGDDALLRMLIDFLEGEGFRVLGLETVAAELLAPEGVLGRRSPGEDDRADIARGSAVLDALGSLDIGQAVVVRAGRVLGIEAAEGTDALLARIADLFGAEAGGVLVKLPKRDQERRIDLPTVGPQTIAGAARAGLSGIAVAAGASVIVDRAHTVEAADVAGLFLIGIGDGQG</sequence>
<dbReference type="InterPro" id="IPR053174">
    <property type="entry name" value="LpxI"/>
</dbReference>
<name>A0A1Y5T7A6_9PROT</name>
<evidence type="ECO:0008006" key="5">
    <source>
        <dbReference type="Google" id="ProtNLM"/>
    </source>
</evidence>
<dbReference type="RefSeq" id="WP_085883660.1">
    <property type="nucleotide sequence ID" value="NZ_FWFR01000002.1"/>
</dbReference>
<keyword evidence="4" id="KW-1185">Reference proteome</keyword>
<dbReference type="Pfam" id="PF17930">
    <property type="entry name" value="LpxI_N"/>
    <property type="match status" value="1"/>
</dbReference>
<evidence type="ECO:0000259" key="1">
    <source>
        <dbReference type="Pfam" id="PF06230"/>
    </source>
</evidence>
<dbReference type="Proteomes" id="UP000193200">
    <property type="component" value="Unassembled WGS sequence"/>
</dbReference>
<protein>
    <recommendedName>
        <fullName evidence="5">UDP-2,3-diacylglucosamine pyrophosphatase LpxI</fullName>
    </recommendedName>
</protein>
<dbReference type="InterPro" id="IPR041255">
    <property type="entry name" value="LpxI_N"/>
</dbReference>
<dbReference type="OrthoDB" id="9789836at2"/>
<evidence type="ECO:0000313" key="3">
    <source>
        <dbReference type="EMBL" id="SLN54135.1"/>
    </source>
</evidence>
<dbReference type="Gene3D" id="3.40.50.20">
    <property type="match status" value="1"/>
</dbReference>
<dbReference type="InterPro" id="IPR043167">
    <property type="entry name" value="LpxI_C_sf"/>
</dbReference>
<dbReference type="Gene3D" id="3.40.140.80">
    <property type="match status" value="1"/>
</dbReference>
<proteinExistence type="predicted"/>
<evidence type="ECO:0000313" key="4">
    <source>
        <dbReference type="Proteomes" id="UP000193200"/>
    </source>
</evidence>
<dbReference type="PANTHER" id="PTHR39962:SF1">
    <property type="entry name" value="LPXI FAMILY PROTEIN"/>
    <property type="match status" value="1"/>
</dbReference>
<dbReference type="InParanoid" id="A0A1Y5T7A6"/>
<dbReference type="PANTHER" id="PTHR39962">
    <property type="entry name" value="BLL4848 PROTEIN"/>
    <property type="match status" value="1"/>
</dbReference>
<feature type="domain" description="LpxI C-terminal" evidence="1">
    <location>
        <begin position="137"/>
        <end position="268"/>
    </location>
</feature>
<dbReference type="InterPro" id="IPR010415">
    <property type="entry name" value="LpxI_C"/>
</dbReference>
<organism evidence="3 4">
    <name type="scientific">Oceanibacterium hippocampi</name>
    <dbReference type="NCBI Taxonomy" id="745714"/>
    <lineage>
        <taxon>Bacteria</taxon>
        <taxon>Pseudomonadati</taxon>
        <taxon>Pseudomonadota</taxon>
        <taxon>Alphaproteobacteria</taxon>
        <taxon>Sneathiellales</taxon>
        <taxon>Sneathiellaceae</taxon>
        <taxon>Oceanibacterium</taxon>
    </lineage>
</organism>
<dbReference type="EMBL" id="FWFR01000002">
    <property type="protein sequence ID" value="SLN54135.1"/>
    <property type="molecule type" value="Genomic_DNA"/>
</dbReference>
<reference evidence="3 4" key="1">
    <citation type="submission" date="2017-03" db="EMBL/GenBank/DDBJ databases">
        <authorList>
            <person name="Afonso C.L."/>
            <person name="Miller P.J."/>
            <person name="Scott M.A."/>
            <person name="Spackman E."/>
            <person name="Goraichik I."/>
            <person name="Dimitrov K.M."/>
            <person name="Suarez D.L."/>
            <person name="Swayne D.E."/>
        </authorList>
    </citation>
    <scope>NUCLEOTIDE SEQUENCE [LARGE SCALE GENOMIC DNA]</scope>
    <source>
        <strain evidence="3 4">CECT 7691</strain>
    </source>
</reference>
<accession>A0A1Y5T7A6</accession>